<keyword evidence="2" id="KW-1185">Reference proteome</keyword>
<accession>A0A5C4U4W7</accession>
<dbReference type="InterPro" id="IPR025447">
    <property type="entry name" value="DUF4192"/>
</dbReference>
<organism evidence="1 2">
    <name type="scientific">Corynebacterium tapiri</name>
    <dbReference type="NCBI Taxonomy" id="1448266"/>
    <lineage>
        <taxon>Bacteria</taxon>
        <taxon>Bacillati</taxon>
        <taxon>Actinomycetota</taxon>
        <taxon>Actinomycetes</taxon>
        <taxon>Mycobacteriales</taxon>
        <taxon>Corynebacteriaceae</taxon>
        <taxon>Corynebacterium</taxon>
    </lineage>
</organism>
<dbReference type="OrthoDB" id="3268175at2"/>
<name>A0A5C4U4W7_9CORY</name>
<evidence type="ECO:0000313" key="2">
    <source>
        <dbReference type="Proteomes" id="UP000312032"/>
    </source>
</evidence>
<dbReference type="Proteomes" id="UP000312032">
    <property type="component" value="Unassembled WGS sequence"/>
</dbReference>
<dbReference type="AlphaFoldDB" id="A0A5C4U4W7"/>
<dbReference type="EMBL" id="VDHJ01000003">
    <property type="protein sequence ID" value="TNL99209.1"/>
    <property type="molecule type" value="Genomic_DNA"/>
</dbReference>
<proteinExistence type="predicted"/>
<sequence>MLDFSTISVRPPYLNGAKHCALCAPFKALNDTKTGIIPAAYSARSSPVDNFSVADNSTIASCVRTPLPAKLTGMSHFYRRPYASRPVLPMTSPGQLIAALPALLGFYPHESLVLVTFHHETSDRYCLGPIVRIDTEDVLFLEPEDLPLCDHDLLLAFLISEGGPELVRTGVSDTDIDRDDLDRLIHFVDDVAEMYRSDLVGFWATEEVISGEPVVAVHLGPDFDLTQWQHDHVSTVTESPAMDPWIATGQLPEVDRDAALSAVIDPNPYLSDQARRNVLDDAQSTAKEAENQGNLAALVTALSHVALPGKTVEDHLQTPDALTACLAALQITVCRDSCVADILLHPTAYASLLLAGARTAQDSVRADALALYAIARIAQGFPMAASPAIMAALKETPGHTLSQLILQASTLGAYDPMLRGFDMGSREARARLGIQADDSLSA</sequence>
<dbReference type="Pfam" id="PF13830">
    <property type="entry name" value="DUF4192"/>
    <property type="match status" value="1"/>
</dbReference>
<reference evidence="1 2" key="1">
    <citation type="submission" date="2019-06" db="EMBL/GenBank/DDBJ databases">
        <authorList>
            <person name="Li J."/>
        </authorList>
    </citation>
    <scope>NUCLEOTIDE SEQUENCE [LARGE SCALE GENOMIC DNA]</scope>
    <source>
        <strain evidence="1 2">LMG 28165</strain>
    </source>
</reference>
<comment type="caution">
    <text evidence="1">The sequence shown here is derived from an EMBL/GenBank/DDBJ whole genome shotgun (WGS) entry which is preliminary data.</text>
</comment>
<protein>
    <submittedName>
        <fullName evidence="1">DUF4192 domain-containing protein</fullName>
    </submittedName>
</protein>
<gene>
    <name evidence="1" type="ORF">FHE74_02305</name>
</gene>
<evidence type="ECO:0000313" key="1">
    <source>
        <dbReference type="EMBL" id="TNL99209.1"/>
    </source>
</evidence>